<dbReference type="AlphaFoldDB" id="A0A9W9Z5E7"/>
<comment type="subcellular location">
    <subcellularLocation>
        <location evidence="1">Nucleus</location>
        <location evidence="1">Nucleolus</location>
    </subcellularLocation>
</comment>
<dbReference type="GO" id="GO:0032040">
    <property type="term" value="C:small-subunit processome"/>
    <property type="evidence" value="ECO:0007669"/>
    <property type="project" value="InterPro"/>
</dbReference>
<proteinExistence type="predicted"/>
<dbReference type="PANTHER" id="PTHR44215:SF1">
    <property type="entry name" value="WD REPEAT-CONTAINING PROTEIN 75"/>
    <property type="match status" value="1"/>
</dbReference>
<evidence type="ECO:0000256" key="1">
    <source>
        <dbReference type="ARBA" id="ARBA00004604"/>
    </source>
</evidence>
<dbReference type="GO" id="GO:0006364">
    <property type="term" value="P:rRNA processing"/>
    <property type="evidence" value="ECO:0007669"/>
    <property type="project" value="UniProtKB-KW"/>
</dbReference>
<dbReference type="PANTHER" id="PTHR44215">
    <property type="entry name" value="WD REPEAT-CONTAINING PROTEIN 75"/>
    <property type="match status" value="1"/>
</dbReference>
<keyword evidence="2" id="KW-0690">Ribosome biogenesis</keyword>
<organism evidence="9 10">
    <name type="scientific">Desmophyllum pertusum</name>
    <dbReference type="NCBI Taxonomy" id="174260"/>
    <lineage>
        <taxon>Eukaryota</taxon>
        <taxon>Metazoa</taxon>
        <taxon>Cnidaria</taxon>
        <taxon>Anthozoa</taxon>
        <taxon>Hexacorallia</taxon>
        <taxon>Scleractinia</taxon>
        <taxon>Caryophylliina</taxon>
        <taxon>Caryophylliidae</taxon>
        <taxon>Desmophyllum</taxon>
    </lineage>
</organism>
<evidence type="ECO:0000256" key="2">
    <source>
        <dbReference type="ARBA" id="ARBA00022517"/>
    </source>
</evidence>
<keyword evidence="6" id="KW-0804">Transcription</keyword>
<comment type="caution">
    <text evidence="9">The sequence shown here is derived from an EMBL/GenBank/DDBJ whole genome shotgun (WGS) entry which is preliminary data.</text>
</comment>
<protein>
    <submittedName>
        <fullName evidence="9">WD repeat-containing protein 75</fullName>
    </submittedName>
</protein>
<keyword evidence="10" id="KW-1185">Reference proteome</keyword>
<feature type="compositionally biased region" description="Acidic residues" evidence="8">
    <location>
        <begin position="115"/>
        <end position="137"/>
    </location>
</feature>
<feature type="region of interest" description="Disordered" evidence="8">
    <location>
        <begin position="49"/>
        <end position="75"/>
    </location>
</feature>
<dbReference type="GO" id="GO:0003723">
    <property type="term" value="F:RNA binding"/>
    <property type="evidence" value="ECO:0007669"/>
    <property type="project" value="InterPro"/>
</dbReference>
<feature type="compositionally biased region" description="Polar residues" evidence="8">
    <location>
        <begin position="139"/>
        <end position="156"/>
    </location>
</feature>
<evidence type="ECO:0000256" key="4">
    <source>
        <dbReference type="ARBA" id="ARBA00022574"/>
    </source>
</evidence>
<dbReference type="InterPro" id="IPR053826">
    <property type="entry name" value="WDR75"/>
</dbReference>
<dbReference type="OrthoDB" id="4096at2759"/>
<dbReference type="Proteomes" id="UP001163046">
    <property type="component" value="Unassembled WGS sequence"/>
</dbReference>
<reference evidence="9" key="1">
    <citation type="submission" date="2023-01" db="EMBL/GenBank/DDBJ databases">
        <title>Genome assembly of the deep-sea coral Lophelia pertusa.</title>
        <authorList>
            <person name="Herrera S."/>
            <person name="Cordes E."/>
        </authorList>
    </citation>
    <scope>NUCLEOTIDE SEQUENCE</scope>
    <source>
        <strain evidence="9">USNM1676648</strain>
        <tissue evidence="9">Polyp</tissue>
    </source>
</reference>
<accession>A0A9W9Z5E7</accession>
<evidence type="ECO:0000256" key="8">
    <source>
        <dbReference type="SAM" id="MobiDB-lite"/>
    </source>
</evidence>
<evidence type="ECO:0000313" key="10">
    <source>
        <dbReference type="Proteomes" id="UP001163046"/>
    </source>
</evidence>
<feature type="compositionally biased region" description="Basic and acidic residues" evidence="8">
    <location>
        <begin position="54"/>
        <end position="64"/>
    </location>
</feature>
<keyword evidence="5" id="KW-0677">Repeat</keyword>
<feature type="region of interest" description="Disordered" evidence="8">
    <location>
        <begin position="106"/>
        <end position="156"/>
    </location>
</feature>
<dbReference type="GO" id="GO:0045943">
    <property type="term" value="P:positive regulation of transcription by RNA polymerase I"/>
    <property type="evidence" value="ECO:0007669"/>
    <property type="project" value="InterPro"/>
</dbReference>
<name>A0A9W9Z5E7_9CNID</name>
<dbReference type="GO" id="GO:2000234">
    <property type="term" value="P:positive regulation of rRNA processing"/>
    <property type="evidence" value="ECO:0007669"/>
    <property type="project" value="TreeGrafter"/>
</dbReference>
<evidence type="ECO:0000256" key="3">
    <source>
        <dbReference type="ARBA" id="ARBA00022552"/>
    </source>
</evidence>
<sequence>MSKLYFLSKNQELFTLECGEATDEESQAMSQQSMAGQFEEQTEFFKIFGQSAKSKGESTSEQRVGKSVKGTPSSTVVRQMMQTPSHVLPSVTSLCSSFLQSLLVSKQTSQREDQVDAENDASESEDESMEEEDDSDGETATQGASGQVNNSLVKMTNSGALQRHQLSTAAETSNLDNVNFTWLQDYFTSS</sequence>
<evidence type="ECO:0000256" key="7">
    <source>
        <dbReference type="ARBA" id="ARBA00023242"/>
    </source>
</evidence>
<evidence type="ECO:0000256" key="5">
    <source>
        <dbReference type="ARBA" id="ARBA00022737"/>
    </source>
</evidence>
<keyword evidence="4" id="KW-0853">WD repeat</keyword>
<dbReference type="EMBL" id="MU826826">
    <property type="protein sequence ID" value="KAJ7375352.1"/>
    <property type="molecule type" value="Genomic_DNA"/>
</dbReference>
<evidence type="ECO:0000256" key="6">
    <source>
        <dbReference type="ARBA" id="ARBA00023163"/>
    </source>
</evidence>
<keyword evidence="3" id="KW-0698">rRNA processing</keyword>
<evidence type="ECO:0000313" key="9">
    <source>
        <dbReference type="EMBL" id="KAJ7375352.1"/>
    </source>
</evidence>
<keyword evidence="7" id="KW-0539">Nucleus</keyword>
<gene>
    <name evidence="9" type="primary">WDR75_2</name>
    <name evidence="9" type="ORF">OS493_002103</name>
</gene>